<accession>A0A7S4AB63</accession>
<dbReference type="Pfam" id="PF07460">
    <property type="entry name" value="NUMOD3"/>
    <property type="match status" value="3"/>
</dbReference>
<feature type="domain" description="Nuclease associated modular" evidence="2">
    <location>
        <begin position="336"/>
        <end position="352"/>
    </location>
</feature>
<feature type="region of interest" description="Disordered" evidence="1">
    <location>
        <begin position="225"/>
        <end position="244"/>
    </location>
</feature>
<evidence type="ECO:0000313" key="3">
    <source>
        <dbReference type="EMBL" id="CAE0709819.1"/>
    </source>
</evidence>
<gene>
    <name evidence="3" type="ORF">PAUS00366_LOCUS2539</name>
</gene>
<feature type="domain" description="Nuclease associated modular" evidence="2">
    <location>
        <begin position="213"/>
        <end position="229"/>
    </location>
</feature>
<dbReference type="PANTHER" id="PTHR34199:SF2">
    <property type="entry name" value="NUMOD3 MOTIF FAMILY PROTEIN, EXPRESSED"/>
    <property type="match status" value="1"/>
</dbReference>
<feature type="compositionally biased region" description="Acidic residues" evidence="1">
    <location>
        <begin position="515"/>
        <end position="525"/>
    </location>
</feature>
<proteinExistence type="predicted"/>
<feature type="compositionally biased region" description="Basic and acidic residues" evidence="1">
    <location>
        <begin position="559"/>
        <end position="583"/>
    </location>
</feature>
<feature type="region of interest" description="Disordered" evidence="1">
    <location>
        <begin position="595"/>
        <end position="614"/>
    </location>
</feature>
<sequence length="640" mass="72458">MPSATFSAARMQRNRCFECYKKTNFQITMINLLMLSTIFYFVNLHNLSCNRYVGAFVFRERNSITRQRHDQQAAIYGHDGCNICRSRGNRDMIKGLNLCNNRPKKSLSSRDITLFESVVTDREQNQILSKDSSTPLTEVTSSQSKSSSATSQIEVVMTNNEKASVSSLNGVAVESSEKANAMTAHGKTALLGKMKKKSVEKDSADVPIPTANGGYSHTTASRAKISAANKGKTPWNKGKSRSPEVKARIAAGVRARNREVFLKKLEDMGITEEEFEAKKTEERRKKEAERRSRRTANGGYRPTEETKKKISRILKEKHAKGEVKRRAKLDPSKVRRGFTHSEETRKKISQSLRNRWQDDDQFQKKMKESFTNREDVRKKISESLKKKWQDPEFRSGMMDKMSKRKSGKDTTSYDKDHRKKISEAMKRKWQDSSYREKTLTSIKKSAQTRKVSLPRTKPKSSRSKPSGSKSSLVKAKSPGIEELKPMIAGDIPKRKTKKKRVARKRAPTKKAIKVDDDDNCGDDEVTVGTAVRKPKTQPDKVKGVTSSTKTPSTVNLGNDDGRPVEKEKKKNKKKEKDGSVTRLREERRDLFDLLYGDEDEMNGENGNVGKLLSDSSSDEADILFGDEDLDAFDPYGLDDY</sequence>
<dbReference type="GO" id="GO:0003677">
    <property type="term" value="F:DNA binding"/>
    <property type="evidence" value="ECO:0007669"/>
    <property type="project" value="InterPro"/>
</dbReference>
<feature type="region of interest" description="Disordered" evidence="1">
    <location>
        <begin position="272"/>
        <end position="583"/>
    </location>
</feature>
<feature type="compositionally biased region" description="Basic and acidic residues" evidence="1">
    <location>
        <begin position="407"/>
        <end position="438"/>
    </location>
</feature>
<dbReference type="EMBL" id="HBIX01003321">
    <property type="protein sequence ID" value="CAE0709819.1"/>
    <property type="molecule type" value="Transcribed_RNA"/>
</dbReference>
<feature type="compositionally biased region" description="Polar residues" evidence="1">
    <location>
        <begin position="544"/>
        <end position="556"/>
    </location>
</feature>
<feature type="compositionally biased region" description="Polar residues" evidence="1">
    <location>
        <begin position="126"/>
        <end position="139"/>
    </location>
</feature>
<feature type="compositionally biased region" description="Polar residues" evidence="1">
    <location>
        <begin position="439"/>
        <end position="450"/>
    </location>
</feature>
<feature type="compositionally biased region" description="Low complexity" evidence="1">
    <location>
        <begin position="463"/>
        <end position="472"/>
    </location>
</feature>
<evidence type="ECO:0000259" key="2">
    <source>
        <dbReference type="SMART" id="SM00496"/>
    </source>
</evidence>
<feature type="domain" description="Nuclease associated modular" evidence="2">
    <location>
        <begin position="298"/>
        <end position="314"/>
    </location>
</feature>
<reference evidence="3" key="1">
    <citation type="submission" date="2021-01" db="EMBL/GenBank/DDBJ databases">
        <authorList>
            <person name="Corre E."/>
            <person name="Pelletier E."/>
            <person name="Niang G."/>
            <person name="Scheremetjew M."/>
            <person name="Finn R."/>
            <person name="Kale V."/>
            <person name="Holt S."/>
            <person name="Cochrane G."/>
            <person name="Meng A."/>
            <person name="Brown T."/>
            <person name="Cohen L."/>
        </authorList>
    </citation>
    <scope>NUCLEOTIDE SEQUENCE</scope>
    <source>
        <strain evidence="3">10249 10 AB</strain>
    </source>
</reference>
<dbReference type="AlphaFoldDB" id="A0A7S4AB63"/>
<feature type="compositionally biased region" description="Basic and acidic residues" evidence="1">
    <location>
        <begin position="276"/>
        <end position="290"/>
    </location>
</feature>
<feature type="compositionally biased region" description="Low complexity" evidence="1">
    <location>
        <begin position="140"/>
        <end position="152"/>
    </location>
</feature>
<feature type="compositionally biased region" description="Basic residues" evidence="1">
    <location>
        <begin position="494"/>
        <end position="511"/>
    </location>
</feature>
<dbReference type="SMART" id="SM00496">
    <property type="entry name" value="IENR2"/>
    <property type="match status" value="4"/>
</dbReference>
<feature type="region of interest" description="Disordered" evidence="1">
    <location>
        <begin position="126"/>
        <end position="153"/>
    </location>
</feature>
<dbReference type="InterPro" id="IPR003611">
    <property type="entry name" value="NUMOD3"/>
</dbReference>
<feature type="compositionally biased region" description="Basic and acidic residues" evidence="1">
    <location>
        <begin position="302"/>
        <end position="346"/>
    </location>
</feature>
<evidence type="ECO:0000256" key="1">
    <source>
        <dbReference type="SAM" id="MobiDB-lite"/>
    </source>
</evidence>
<feature type="domain" description="Nuclease associated modular" evidence="2">
    <location>
        <begin position="237"/>
        <end position="253"/>
    </location>
</feature>
<protein>
    <recommendedName>
        <fullName evidence="2">Nuclease associated modular domain-containing protein</fullName>
    </recommendedName>
</protein>
<organism evidence="3">
    <name type="scientific">Pseudo-nitzschia australis</name>
    <dbReference type="NCBI Taxonomy" id="44445"/>
    <lineage>
        <taxon>Eukaryota</taxon>
        <taxon>Sar</taxon>
        <taxon>Stramenopiles</taxon>
        <taxon>Ochrophyta</taxon>
        <taxon>Bacillariophyta</taxon>
        <taxon>Bacillariophyceae</taxon>
        <taxon>Bacillariophycidae</taxon>
        <taxon>Bacillariales</taxon>
        <taxon>Bacillariaceae</taxon>
        <taxon>Pseudo-nitzschia</taxon>
    </lineage>
</organism>
<name>A0A7S4AB63_9STRA</name>
<feature type="compositionally biased region" description="Basic and acidic residues" evidence="1">
    <location>
        <begin position="355"/>
        <end position="393"/>
    </location>
</feature>
<dbReference type="PANTHER" id="PTHR34199">
    <property type="entry name" value="NUMOD3 MOTIF FAMILY PROTEIN, EXPRESSED"/>
    <property type="match status" value="1"/>
</dbReference>